<dbReference type="InterPro" id="IPR029071">
    <property type="entry name" value="Ubiquitin-like_domsf"/>
</dbReference>
<dbReference type="SMART" id="SM00314">
    <property type="entry name" value="RA"/>
    <property type="match status" value="1"/>
</dbReference>
<dbReference type="InterPro" id="IPR000159">
    <property type="entry name" value="RA_dom"/>
</dbReference>
<comment type="caution">
    <text evidence="13">The sequence shown here is derived from an EMBL/GenBank/DDBJ whole genome shotgun (WGS) entry which is preliminary data.</text>
</comment>
<dbReference type="InterPro" id="IPR036770">
    <property type="entry name" value="Ankyrin_rpt-contain_sf"/>
</dbReference>
<keyword evidence="3" id="KW-0053">Apoptosis</keyword>
<dbReference type="SUPFAM" id="SSF48403">
    <property type="entry name" value="Ankyrin repeat"/>
    <property type="match status" value="1"/>
</dbReference>
<evidence type="ECO:0000313" key="14">
    <source>
        <dbReference type="Proteomes" id="UP000593565"/>
    </source>
</evidence>
<feature type="domain" description="Ras-associating" evidence="12">
    <location>
        <begin position="51"/>
        <end position="85"/>
    </location>
</feature>
<dbReference type="GO" id="GO:0007165">
    <property type="term" value="P:signal transduction"/>
    <property type="evidence" value="ECO:0007669"/>
    <property type="project" value="InterPro"/>
</dbReference>
<feature type="coiled-coil region" evidence="9">
    <location>
        <begin position="123"/>
        <end position="218"/>
    </location>
</feature>
<evidence type="ECO:0000256" key="2">
    <source>
        <dbReference type="ARBA" id="ARBA00022443"/>
    </source>
</evidence>
<feature type="compositionally biased region" description="Basic and acidic residues" evidence="10">
    <location>
        <begin position="559"/>
        <end position="570"/>
    </location>
</feature>
<keyword evidence="2 8" id="KW-0728">SH3 domain</keyword>
<evidence type="ECO:0000256" key="9">
    <source>
        <dbReference type="SAM" id="Coils"/>
    </source>
</evidence>
<dbReference type="GO" id="GO:0005634">
    <property type="term" value="C:nucleus"/>
    <property type="evidence" value="ECO:0007669"/>
    <property type="project" value="UniProtKB-SubCell"/>
</dbReference>
<sequence length="977" mass="108775">MMPMFLTVYLSNSEKHFTEVPVTPETLCRDVVDVCKEPGETDCYLAESWRGSERVIGDGERMMELLQRWGQQRSEVRFVLRHERAPSHDAGTPRGSELSLKRNATSETHLENGIVHPPMDISLTELQEMASRQQQQINAQQQVLASKEQRLRFLKMQEQQQREQEKLRLLRENAENQEAKLRRVRALKGQVEQKRLSNSKLVEEIEQMNGLFQQKQRELLMAVSRVEELSKQLETLRSGKPDEIAELERLYKELQLRNKLNLEQSAKLHQQKECLSKRTQEVAGMERRLAELRQRLWKKKAALQQKENLPQPGDGQSSHPPSVPSRIAAVGPYIQSPAPPLPPKQDVLVKPAYPDGTSTLPKPLNKPAGKLSKLSEWSVSNEISGVGGSQRGYASTLPRMSSHGPVEKDPEADRKPPPPLPLRKNQSSEDLLNDGQQVGGKVPPPVPSKPKLGQAGVPKPCFSTGTFPGKARPTHQLAPHLPKSPMPAATVRPFSVEGSASKGPAIQKPQTLAASSIYSMYTQQSLLAKGYQGQSTLTRSQPRVYGKPVIPSSRGQHSHSQDSSHNEKGSSIEADQVDQAVSGGPGEGTESERAPRPLSPTKLLPFLMLQHRLQSDAEPETPRRRLQHAPRPLKKRSSITEPEGPGGPNIQKLLYQKTTLAAMEMPETSTGATEETGWTSSGAQKASDTDRYGEEEYQTPPLPPLPPRSSTAGQSRRSEPTEDDEQEVGSSVPAEEYPPYPPPPYPSAGNHNGQEEEEDSGMRAPEVTGQVTLPPGKRTNLRKVGSERISHGMRVRFNPLALLLDASLEGEYDLVQRIIYEVEDPSMPNDEGITALHNAVCAGHTEIVKFLVQFGVNVNAADSDGWTPLHCAADMQTAAEKCEELEDGYAQCSQFLYGVQEKMGVMNRGIVYALWDYEAEHADELSFTEGDCMTVLRHEDRDESEWWWARCGDNEGYIPRNLLGLYLRIKPRQRSLA</sequence>
<dbReference type="PROSITE" id="PS50088">
    <property type="entry name" value="ANK_REPEAT"/>
    <property type="match status" value="1"/>
</dbReference>
<accession>A0A7J6BHZ7</accession>
<evidence type="ECO:0000256" key="8">
    <source>
        <dbReference type="PROSITE-ProRule" id="PRU00192"/>
    </source>
</evidence>
<feature type="region of interest" description="Disordered" evidence="10">
    <location>
        <begin position="307"/>
        <end position="490"/>
    </location>
</feature>
<evidence type="ECO:0000259" key="12">
    <source>
        <dbReference type="PROSITE" id="PS50200"/>
    </source>
</evidence>
<keyword evidence="14" id="KW-1185">Reference proteome</keyword>
<evidence type="ECO:0000256" key="1">
    <source>
        <dbReference type="ARBA" id="ARBA00004123"/>
    </source>
</evidence>
<proteinExistence type="predicted"/>
<dbReference type="AlphaFoldDB" id="A0A7J6BHZ7"/>
<dbReference type="EMBL" id="JAAGNN010000001">
    <property type="protein sequence ID" value="KAF4093388.1"/>
    <property type="molecule type" value="Genomic_DNA"/>
</dbReference>
<dbReference type="InterPro" id="IPR048945">
    <property type="entry name" value="RASSF8/10_RA"/>
</dbReference>
<evidence type="ECO:0000256" key="4">
    <source>
        <dbReference type="ARBA" id="ARBA00022737"/>
    </source>
</evidence>
<dbReference type="SMART" id="SM00248">
    <property type="entry name" value="ANK"/>
    <property type="match status" value="2"/>
</dbReference>
<evidence type="ECO:0000256" key="7">
    <source>
        <dbReference type="PROSITE-ProRule" id="PRU00023"/>
    </source>
</evidence>
<name>A0A7J6BHZ7_AMEME</name>
<gene>
    <name evidence="13" type="ORF">AMELA_G00001440</name>
</gene>
<evidence type="ECO:0000256" key="10">
    <source>
        <dbReference type="SAM" id="MobiDB-lite"/>
    </source>
</evidence>
<keyword evidence="9" id="KW-0175">Coiled coil</keyword>
<protein>
    <recommendedName>
        <fullName evidence="15">Apoptosis-stimulating of p53 protein 2</fullName>
    </recommendedName>
</protein>
<dbReference type="Proteomes" id="UP000593565">
    <property type="component" value="Unassembled WGS sequence"/>
</dbReference>
<evidence type="ECO:0000256" key="3">
    <source>
        <dbReference type="ARBA" id="ARBA00022703"/>
    </source>
</evidence>
<dbReference type="SUPFAM" id="SSF54236">
    <property type="entry name" value="Ubiquitin-like"/>
    <property type="match status" value="1"/>
</dbReference>
<dbReference type="GO" id="GO:0002039">
    <property type="term" value="F:p53 binding"/>
    <property type="evidence" value="ECO:0007669"/>
    <property type="project" value="InterPro"/>
</dbReference>
<dbReference type="GO" id="GO:0042981">
    <property type="term" value="P:regulation of apoptotic process"/>
    <property type="evidence" value="ECO:0007669"/>
    <property type="project" value="InterPro"/>
</dbReference>
<feature type="repeat" description="ANK" evidence="7">
    <location>
        <begin position="831"/>
        <end position="863"/>
    </location>
</feature>
<dbReference type="SUPFAM" id="SSF50044">
    <property type="entry name" value="SH3-domain"/>
    <property type="match status" value="1"/>
</dbReference>
<dbReference type="PANTHER" id="PTHR24131:SF16">
    <property type="entry name" value="TUMOR PROTEIN P53 BINDING PROTEIN, 2 ISOFORM X1"/>
    <property type="match status" value="1"/>
</dbReference>
<keyword evidence="4" id="KW-0677">Repeat</keyword>
<dbReference type="InterPro" id="IPR002110">
    <property type="entry name" value="Ankyrin_rpt"/>
</dbReference>
<feature type="compositionally biased region" description="Pro residues" evidence="10">
    <location>
        <begin position="736"/>
        <end position="746"/>
    </location>
</feature>
<dbReference type="Gene3D" id="1.25.40.20">
    <property type="entry name" value="Ankyrin repeat-containing domain"/>
    <property type="match status" value="2"/>
</dbReference>
<comment type="subcellular location">
    <subcellularLocation>
        <location evidence="1">Nucleus</location>
    </subcellularLocation>
</comment>
<dbReference type="Pfam" id="PF12796">
    <property type="entry name" value="Ank_2"/>
    <property type="match status" value="1"/>
</dbReference>
<feature type="compositionally biased region" description="Polar residues" evidence="10">
    <location>
        <begin position="529"/>
        <end position="541"/>
    </location>
</feature>
<feature type="compositionally biased region" description="Polar residues" evidence="10">
    <location>
        <begin position="667"/>
        <end position="686"/>
    </location>
</feature>
<dbReference type="PROSITE" id="PS50002">
    <property type="entry name" value="SH3"/>
    <property type="match status" value="1"/>
</dbReference>
<dbReference type="SMART" id="SM00326">
    <property type="entry name" value="SH3"/>
    <property type="match status" value="1"/>
</dbReference>
<organism evidence="13 14">
    <name type="scientific">Ameiurus melas</name>
    <name type="common">Black bullhead</name>
    <name type="synonym">Silurus melas</name>
    <dbReference type="NCBI Taxonomy" id="219545"/>
    <lineage>
        <taxon>Eukaryota</taxon>
        <taxon>Metazoa</taxon>
        <taxon>Chordata</taxon>
        <taxon>Craniata</taxon>
        <taxon>Vertebrata</taxon>
        <taxon>Euteleostomi</taxon>
        <taxon>Actinopterygii</taxon>
        <taxon>Neopterygii</taxon>
        <taxon>Teleostei</taxon>
        <taxon>Ostariophysi</taxon>
        <taxon>Siluriformes</taxon>
        <taxon>Ictaluridae</taxon>
        <taxon>Ameiurus</taxon>
    </lineage>
</organism>
<keyword evidence="6" id="KW-0539">Nucleus</keyword>
<dbReference type="PROSITE" id="PS50200">
    <property type="entry name" value="RA"/>
    <property type="match status" value="1"/>
</dbReference>
<dbReference type="GO" id="GO:0006915">
    <property type="term" value="P:apoptotic process"/>
    <property type="evidence" value="ECO:0007669"/>
    <property type="project" value="UniProtKB-KW"/>
</dbReference>
<dbReference type="InterPro" id="IPR001452">
    <property type="entry name" value="SH3_domain"/>
</dbReference>
<feature type="compositionally biased region" description="Basic and acidic residues" evidence="10">
    <location>
        <begin position="405"/>
        <end position="416"/>
    </location>
</feature>
<evidence type="ECO:0000313" key="13">
    <source>
        <dbReference type="EMBL" id="KAF4093388.1"/>
    </source>
</evidence>
<evidence type="ECO:0000259" key="11">
    <source>
        <dbReference type="PROSITE" id="PS50002"/>
    </source>
</evidence>
<keyword evidence="5 7" id="KW-0040">ANK repeat</keyword>
<dbReference type="PROSITE" id="PS50297">
    <property type="entry name" value="ANK_REP_REGION"/>
    <property type="match status" value="1"/>
</dbReference>
<dbReference type="PANTHER" id="PTHR24131">
    <property type="entry name" value="APOPTOSIS-STIMULATING OF P53 PROTEIN"/>
    <property type="match status" value="1"/>
</dbReference>
<dbReference type="Pfam" id="PF21712">
    <property type="entry name" value="RASSF8-10_RA"/>
    <property type="match status" value="1"/>
</dbReference>
<evidence type="ECO:0000256" key="6">
    <source>
        <dbReference type="ARBA" id="ARBA00023242"/>
    </source>
</evidence>
<feature type="region of interest" description="Disordered" evidence="10">
    <location>
        <begin position="529"/>
        <end position="784"/>
    </location>
</feature>
<dbReference type="InterPro" id="IPR047163">
    <property type="entry name" value="ASPP1/2"/>
</dbReference>
<dbReference type="Pfam" id="PF00018">
    <property type="entry name" value="SH3_1"/>
    <property type="match status" value="1"/>
</dbReference>
<evidence type="ECO:0000256" key="5">
    <source>
        <dbReference type="ARBA" id="ARBA00023043"/>
    </source>
</evidence>
<dbReference type="FunFam" id="3.10.20.90:FF:000030">
    <property type="entry name" value="Apoptosis-stimulating of p53 protein 2 isoform 1"/>
    <property type="match status" value="1"/>
</dbReference>
<feature type="domain" description="SH3" evidence="11">
    <location>
        <begin position="906"/>
        <end position="968"/>
    </location>
</feature>
<dbReference type="InterPro" id="IPR036028">
    <property type="entry name" value="SH3-like_dom_sf"/>
</dbReference>
<dbReference type="Gene3D" id="3.10.20.90">
    <property type="entry name" value="Phosphatidylinositol 3-kinase Catalytic Subunit, Chain A, domain 1"/>
    <property type="match status" value="1"/>
</dbReference>
<feature type="compositionally biased region" description="Basic residues" evidence="10">
    <location>
        <begin position="624"/>
        <end position="637"/>
    </location>
</feature>
<evidence type="ECO:0008006" key="15">
    <source>
        <dbReference type="Google" id="ProtNLM"/>
    </source>
</evidence>
<reference evidence="13 14" key="1">
    <citation type="submission" date="2020-02" db="EMBL/GenBank/DDBJ databases">
        <title>A chromosome-scale genome assembly of the black bullhead catfish (Ameiurus melas).</title>
        <authorList>
            <person name="Wen M."/>
            <person name="Zham M."/>
            <person name="Cabau C."/>
            <person name="Klopp C."/>
            <person name="Donnadieu C."/>
            <person name="Roques C."/>
            <person name="Bouchez O."/>
            <person name="Lampietro C."/>
            <person name="Jouanno E."/>
            <person name="Herpin A."/>
            <person name="Louis A."/>
            <person name="Berthelot C."/>
            <person name="Parey E."/>
            <person name="Roest-Crollius H."/>
            <person name="Braasch I."/>
            <person name="Postlethwait J."/>
            <person name="Robinson-Rechavi M."/>
            <person name="Echchiki A."/>
            <person name="Begum T."/>
            <person name="Montfort J."/>
            <person name="Schartl M."/>
            <person name="Bobe J."/>
            <person name="Guiguen Y."/>
        </authorList>
    </citation>
    <scope>NUCLEOTIDE SEQUENCE [LARGE SCALE GENOMIC DNA]</scope>
    <source>
        <strain evidence="13">M_S1</strain>
        <tissue evidence="13">Blood</tissue>
    </source>
</reference>